<keyword evidence="2" id="KW-0464">Manganese</keyword>
<dbReference type="PIRSF" id="PIRSF005962">
    <property type="entry name" value="Pept_M20D_amidohydro"/>
    <property type="match status" value="1"/>
</dbReference>
<dbReference type="NCBIfam" id="TIGR01891">
    <property type="entry name" value="amidohydrolases"/>
    <property type="match status" value="1"/>
</dbReference>
<dbReference type="FunFam" id="3.30.70.360:FF:000001">
    <property type="entry name" value="N-acetyldiaminopimelate deacetylase"/>
    <property type="match status" value="1"/>
</dbReference>
<dbReference type="GO" id="GO:0019877">
    <property type="term" value="P:diaminopimelate biosynthetic process"/>
    <property type="evidence" value="ECO:0007669"/>
    <property type="project" value="UniProtKB-ARBA"/>
</dbReference>
<dbReference type="Gene3D" id="3.30.70.360">
    <property type="match status" value="1"/>
</dbReference>
<accession>A0A5C8PF96</accession>
<reference evidence="4 5" key="1">
    <citation type="submission" date="2019-06" db="EMBL/GenBank/DDBJ databases">
        <title>New taxonomy in bacterial strain CC-CFT640, isolated from vineyard.</title>
        <authorList>
            <person name="Lin S.-Y."/>
            <person name="Tsai C.-F."/>
            <person name="Young C.-C."/>
        </authorList>
    </citation>
    <scope>NUCLEOTIDE SEQUENCE [LARGE SCALE GENOMIC DNA]</scope>
    <source>
        <strain evidence="4 5">CC-CFT640</strain>
    </source>
</reference>
<dbReference type="EMBL" id="VDUZ01000037">
    <property type="protein sequence ID" value="TXL71962.1"/>
    <property type="molecule type" value="Genomic_DNA"/>
</dbReference>
<dbReference type="SUPFAM" id="SSF53187">
    <property type="entry name" value="Zn-dependent exopeptidases"/>
    <property type="match status" value="1"/>
</dbReference>
<dbReference type="Proteomes" id="UP000321638">
    <property type="component" value="Unassembled WGS sequence"/>
</dbReference>
<protein>
    <submittedName>
        <fullName evidence="4">Amidohydrolase</fullName>
    </submittedName>
</protein>
<feature type="binding site" evidence="2">
    <location>
        <position position="162"/>
    </location>
    <ligand>
        <name>Mn(2+)</name>
        <dbReference type="ChEBI" id="CHEBI:29035"/>
        <label>2</label>
    </ligand>
</feature>
<evidence type="ECO:0000256" key="1">
    <source>
        <dbReference type="ARBA" id="ARBA00022801"/>
    </source>
</evidence>
<evidence type="ECO:0000256" key="2">
    <source>
        <dbReference type="PIRSR" id="PIRSR005962-1"/>
    </source>
</evidence>
<name>A0A5C8PF96_9HYPH</name>
<dbReference type="Pfam" id="PF07687">
    <property type="entry name" value="M20_dimer"/>
    <property type="match status" value="1"/>
</dbReference>
<keyword evidence="2" id="KW-0479">Metal-binding</keyword>
<feature type="binding site" evidence="2">
    <location>
        <position position="103"/>
    </location>
    <ligand>
        <name>Mn(2+)</name>
        <dbReference type="ChEBI" id="CHEBI:29035"/>
        <label>2</label>
    </ligand>
</feature>
<dbReference type="Pfam" id="PF01546">
    <property type="entry name" value="Peptidase_M20"/>
    <property type="match status" value="1"/>
</dbReference>
<dbReference type="InterPro" id="IPR002933">
    <property type="entry name" value="Peptidase_M20"/>
</dbReference>
<dbReference type="InterPro" id="IPR036264">
    <property type="entry name" value="Bact_exopeptidase_dim_dom"/>
</dbReference>
<feature type="binding site" evidence="2">
    <location>
        <position position="360"/>
    </location>
    <ligand>
        <name>Mn(2+)</name>
        <dbReference type="ChEBI" id="CHEBI:29035"/>
        <label>2</label>
    </ligand>
</feature>
<feature type="binding site" evidence="2">
    <location>
        <position position="136"/>
    </location>
    <ligand>
        <name>Mn(2+)</name>
        <dbReference type="ChEBI" id="CHEBI:29035"/>
        <label>2</label>
    </ligand>
</feature>
<dbReference type="Gene3D" id="3.40.630.10">
    <property type="entry name" value="Zn peptidases"/>
    <property type="match status" value="1"/>
</dbReference>
<feature type="binding site" evidence="2">
    <location>
        <position position="101"/>
    </location>
    <ligand>
        <name>Mn(2+)</name>
        <dbReference type="ChEBI" id="CHEBI:29035"/>
        <label>2</label>
    </ligand>
</feature>
<dbReference type="GO" id="GO:0046872">
    <property type="term" value="F:metal ion binding"/>
    <property type="evidence" value="ECO:0007669"/>
    <property type="project" value="UniProtKB-KW"/>
</dbReference>
<proteinExistence type="predicted"/>
<dbReference type="RefSeq" id="WP_147850180.1">
    <property type="nucleotide sequence ID" value="NZ_VDUZ01000037.1"/>
</dbReference>
<organism evidence="4 5">
    <name type="scientific">Vineibacter terrae</name>
    <dbReference type="NCBI Taxonomy" id="2586908"/>
    <lineage>
        <taxon>Bacteria</taxon>
        <taxon>Pseudomonadati</taxon>
        <taxon>Pseudomonadota</taxon>
        <taxon>Alphaproteobacteria</taxon>
        <taxon>Hyphomicrobiales</taxon>
        <taxon>Vineibacter</taxon>
    </lineage>
</organism>
<dbReference type="InterPro" id="IPR011650">
    <property type="entry name" value="Peptidase_M20_dimer"/>
</dbReference>
<gene>
    <name evidence="4" type="ORF">FHP25_27385</name>
</gene>
<dbReference type="InterPro" id="IPR017439">
    <property type="entry name" value="Amidohydrolase"/>
</dbReference>
<evidence type="ECO:0000313" key="4">
    <source>
        <dbReference type="EMBL" id="TXL71962.1"/>
    </source>
</evidence>
<dbReference type="AlphaFoldDB" id="A0A5C8PF96"/>
<comment type="caution">
    <text evidence="4">The sequence shown here is derived from an EMBL/GenBank/DDBJ whole genome shotgun (WGS) entry which is preliminary data.</text>
</comment>
<evidence type="ECO:0000259" key="3">
    <source>
        <dbReference type="Pfam" id="PF07687"/>
    </source>
</evidence>
<comment type="cofactor">
    <cofactor evidence="2">
        <name>Mn(2+)</name>
        <dbReference type="ChEBI" id="CHEBI:29035"/>
    </cofactor>
    <text evidence="2">The Mn(2+) ion enhances activity.</text>
</comment>
<dbReference type="PANTHER" id="PTHR11014">
    <property type="entry name" value="PEPTIDASE M20 FAMILY MEMBER"/>
    <property type="match status" value="1"/>
</dbReference>
<evidence type="ECO:0000313" key="5">
    <source>
        <dbReference type="Proteomes" id="UP000321638"/>
    </source>
</evidence>
<sequence>MPVIGRVLEMQEELSRIRRDIHAHPELCFEEQRTSDVVAAKLAEWGLEVHRGLARTGVVGTLRKGNSPRAIGLRADMDALPMQEANDFAHRSTHEGRMHACGHDGHTTMLLGAARYLAETRNFEGAVHFIFQPAEEGGGGGRVMVEEGLFDKFPCDAVFAIHNKPGIGIGQIATRPGPLLAAADRYDIRINARGAHAAYPHLGVDPIVIASQIVLALQGIVSRNVDPVDSAVVTVGFIKGGSAYNVIPPEVHLGGTVRTTTPANRDLVERRIRDICAGAATMHGIEIAVDYRRGYPPTVNHADEAAFAAEVAAEICGEANVQRNIRPAMGAEDFSYMLNARPGAMVWLGNGPGEGGCILHNPRYDFNDMAIPFGVSFFVRLAERFLEA</sequence>
<dbReference type="GO" id="GO:0050118">
    <property type="term" value="F:N-acetyldiaminopimelate deacetylase activity"/>
    <property type="evidence" value="ECO:0007669"/>
    <property type="project" value="UniProtKB-ARBA"/>
</dbReference>
<dbReference type="OrthoDB" id="9777385at2"/>
<keyword evidence="1 4" id="KW-0378">Hydrolase</keyword>
<dbReference type="PANTHER" id="PTHR11014:SF63">
    <property type="entry name" value="METALLOPEPTIDASE, PUTATIVE (AFU_ORTHOLOGUE AFUA_6G09600)-RELATED"/>
    <property type="match status" value="1"/>
</dbReference>
<dbReference type="CDD" id="cd05666">
    <property type="entry name" value="M20_Acy1-like"/>
    <property type="match status" value="1"/>
</dbReference>
<dbReference type="SUPFAM" id="SSF55031">
    <property type="entry name" value="Bacterial exopeptidase dimerisation domain"/>
    <property type="match status" value="1"/>
</dbReference>
<keyword evidence="5" id="KW-1185">Reference proteome</keyword>
<feature type="domain" description="Peptidase M20 dimerisation" evidence="3">
    <location>
        <begin position="186"/>
        <end position="277"/>
    </location>
</feature>